<reference evidence="3" key="1">
    <citation type="submission" date="2013-09" db="EMBL/GenBank/DDBJ databases">
        <title>Corchorus olitorius genome sequencing.</title>
        <authorList>
            <person name="Alam M."/>
            <person name="Haque M.S."/>
            <person name="Islam M.S."/>
            <person name="Emdad E.M."/>
            <person name="Islam M.M."/>
            <person name="Ahmed B."/>
            <person name="Halim A."/>
            <person name="Hossen Q.M.M."/>
            <person name="Hossain M.Z."/>
            <person name="Ahmed R."/>
            <person name="Khan M.M."/>
            <person name="Islam R."/>
            <person name="Rashid M.M."/>
            <person name="Khan S.A."/>
            <person name="Rahman M.S."/>
            <person name="Alam M."/>
            <person name="Yahiya A.S."/>
            <person name="Khan M.S."/>
            <person name="Azam M.S."/>
            <person name="Haque T."/>
            <person name="Lashkar M.Z.H."/>
            <person name="Akhand A.I."/>
            <person name="Morshed G."/>
            <person name="Roy S."/>
            <person name="Uddin K.S."/>
            <person name="Rabeya T."/>
            <person name="Hossain A.S."/>
            <person name="Chowdhury A."/>
            <person name="Snigdha A.R."/>
            <person name="Mortoza M.S."/>
            <person name="Matin S.A."/>
            <person name="Hoque S.M.E."/>
            <person name="Islam M.K."/>
            <person name="Roy D.K."/>
            <person name="Haider R."/>
            <person name="Moosa M.M."/>
            <person name="Elias S.M."/>
            <person name="Hasan A.M."/>
            <person name="Jahan S."/>
            <person name="Shafiuddin M."/>
            <person name="Mahmood N."/>
            <person name="Shommy N.S."/>
        </authorList>
    </citation>
    <scope>NUCLEOTIDE SEQUENCE [LARGE SCALE GENOMIC DNA]</scope>
    <source>
        <strain evidence="3">cv. O-4</strain>
    </source>
</reference>
<dbReference type="InterPro" id="IPR040300">
    <property type="entry name" value="At3g49055-like"/>
</dbReference>
<protein>
    <submittedName>
        <fullName evidence="2">Uncharacterized protein</fullName>
    </submittedName>
</protein>
<evidence type="ECO:0000313" key="3">
    <source>
        <dbReference type="Proteomes" id="UP000187203"/>
    </source>
</evidence>
<comment type="caution">
    <text evidence="2">The sequence shown here is derived from an EMBL/GenBank/DDBJ whole genome shotgun (WGS) entry which is preliminary data.</text>
</comment>
<name>A0A1R3HNE2_9ROSI</name>
<dbReference type="Proteomes" id="UP000187203">
    <property type="component" value="Unassembled WGS sequence"/>
</dbReference>
<keyword evidence="3" id="KW-1185">Reference proteome</keyword>
<feature type="coiled-coil region" evidence="1">
    <location>
        <begin position="23"/>
        <end position="89"/>
    </location>
</feature>
<keyword evidence="1" id="KW-0175">Coiled coil</keyword>
<dbReference type="AlphaFoldDB" id="A0A1R3HNE2"/>
<proteinExistence type="predicted"/>
<gene>
    <name evidence="2" type="ORF">COLO4_28046</name>
</gene>
<dbReference type="PANTHER" id="PTHR34937:SF2">
    <property type="entry name" value="OS08G0559800 PROTEIN"/>
    <property type="match status" value="1"/>
</dbReference>
<dbReference type="PANTHER" id="PTHR34937">
    <property type="entry name" value="OS08G0559800 PROTEIN"/>
    <property type="match status" value="1"/>
</dbReference>
<evidence type="ECO:0000256" key="1">
    <source>
        <dbReference type="SAM" id="Coils"/>
    </source>
</evidence>
<accession>A0A1R3HNE2</accession>
<dbReference type="EMBL" id="AWUE01019740">
    <property type="protein sequence ID" value="OMO71770.1"/>
    <property type="molecule type" value="Genomic_DNA"/>
</dbReference>
<organism evidence="2 3">
    <name type="scientific">Corchorus olitorius</name>
    <dbReference type="NCBI Taxonomy" id="93759"/>
    <lineage>
        <taxon>Eukaryota</taxon>
        <taxon>Viridiplantae</taxon>
        <taxon>Streptophyta</taxon>
        <taxon>Embryophyta</taxon>
        <taxon>Tracheophyta</taxon>
        <taxon>Spermatophyta</taxon>
        <taxon>Magnoliopsida</taxon>
        <taxon>eudicotyledons</taxon>
        <taxon>Gunneridae</taxon>
        <taxon>Pentapetalae</taxon>
        <taxon>rosids</taxon>
        <taxon>malvids</taxon>
        <taxon>Malvales</taxon>
        <taxon>Malvaceae</taxon>
        <taxon>Grewioideae</taxon>
        <taxon>Apeibeae</taxon>
        <taxon>Corchorus</taxon>
    </lineage>
</organism>
<evidence type="ECO:0000313" key="2">
    <source>
        <dbReference type="EMBL" id="OMO71770.1"/>
    </source>
</evidence>
<dbReference type="OrthoDB" id="1925974at2759"/>
<sequence>METTADPSSDITIDEITRVLKLASEANSKVNEYKEARKKEKRELERSVVSLTEENRDINSLLRIALVEKEAVEKSLNKLKGNNEQKRVALLQIAERGLQRVGFGFMMGSGGHEQAIESSGISSATASTTDSECEEEVVSLVC</sequence>